<proteinExistence type="predicted"/>
<evidence type="ECO:0000313" key="1">
    <source>
        <dbReference type="EMBL" id="SDY59946.1"/>
    </source>
</evidence>
<accession>A0A1H3L6N0</accession>
<name>A0A1H3L6N0_9GAMM</name>
<evidence type="ECO:0000313" key="2">
    <source>
        <dbReference type="Proteomes" id="UP000199035"/>
    </source>
</evidence>
<gene>
    <name evidence="1" type="ORF">SAMN05421643_11624</name>
</gene>
<dbReference type="STRING" id="595670.SAMN05421643_11624"/>
<keyword evidence="2" id="KW-1185">Reference proteome</keyword>
<reference evidence="2" key="1">
    <citation type="submission" date="2016-10" db="EMBL/GenBank/DDBJ databases">
        <authorList>
            <person name="Varghese N."/>
            <person name="Submissions S."/>
        </authorList>
    </citation>
    <scope>NUCLEOTIDE SEQUENCE [LARGE SCALE GENOMIC DNA]</scope>
    <source>
        <strain evidence="2">ANC 5109</strain>
    </source>
</reference>
<dbReference type="AlphaFoldDB" id="A0A1H3L6N0"/>
<protein>
    <submittedName>
        <fullName evidence="1">Uncharacterized protein</fullName>
    </submittedName>
</protein>
<dbReference type="RefSeq" id="WP_092691194.1">
    <property type="nucleotide sequence ID" value="NZ_FNPK01000016.1"/>
</dbReference>
<dbReference type="Proteomes" id="UP000199035">
    <property type="component" value="Unassembled WGS sequence"/>
</dbReference>
<sequence length="97" mass="11240">MNDKYELPELYLYRELTSGEQLAINQMLISYVWEIGCLFNVHMKNNVKSYNLVKLTSVNFENDATSVWVHFETITGESIGIPLDFLSKIEFSGQKEI</sequence>
<dbReference type="EMBL" id="FNPK01000016">
    <property type="protein sequence ID" value="SDY59946.1"/>
    <property type="molecule type" value="Genomic_DNA"/>
</dbReference>
<organism evidence="1 2">
    <name type="scientific">Acinetobacter kyonggiensis</name>
    <dbReference type="NCBI Taxonomy" id="595670"/>
    <lineage>
        <taxon>Bacteria</taxon>
        <taxon>Pseudomonadati</taxon>
        <taxon>Pseudomonadota</taxon>
        <taxon>Gammaproteobacteria</taxon>
        <taxon>Moraxellales</taxon>
        <taxon>Moraxellaceae</taxon>
        <taxon>Acinetobacter</taxon>
    </lineage>
</organism>